<dbReference type="Proteomes" id="UP000245119">
    <property type="component" value="Linkage Group LG7"/>
</dbReference>
<feature type="compositionally biased region" description="Basic and acidic residues" evidence="1">
    <location>
        <begin position="544"/>
        <end position="559"/>
    </location>
</feature>
<dbReference type="Gene3D" id="1.10.150.40">
    <property type="entry name" value="Barrier-to-autointegration factor, BAF"/>
    <property type="match status" value="3"/>
</dbReference>
<dbReference type="SUPFAM" id="SSF48726">
    <property type="entry name" value="Immunoglobulin"/>
    <property type="match status" value="1"/>
</dbReference>
<feature type="compositionally biased region" description="Polar residues" evidence="1">
    <location>
        <begin position="682"/>
        <end position="700"/>
    </location>
</feature>
<dbReference type="Pfam" id="PF02961">
    <property type="entry name" value="SAM_BAF"/>
    <property type="match status" value="1"/>
</dbReference>
<dbReference type="InterPro" id="IPR007110">
    <property type="entry name" value="Ig-like_dom"/>
</dbReference>
<evidence type="ECO:0000313" key="4">
    <source>
        <dbReference type="Proteomes" id="UP000245119"/>
    </source>
</evidence>
<evidence type="ECO:0000259" key="2">
    <source>
        <dbReference type="PROSITE" id="PS50835"/>
    </source>
</evidence>
<gene>
    <name evidence="3" type="ORF">C0Q70_12093</name>
</gene>
<accession>A0A2T7P0K4</accession>
<dbReference type="PROSITE" id="PS50835">
    <property type="entry name" value="IG_LIKE"/>
    <property type="match status" value="1"/>
</dbReference>
<dbReference type="InterPro" id="IPR036617">
    <property type="entry name" value="BAF_sf"/>
</dbReference>
<protein>
    <recommendedName>
        <fullName evidence="2">Ig-like domain-containing protein</fullName>
    </recommendedName>
</protein>
<evidence type="ECO:0000256" key="1">
    <source>
        <dbReference type="SAM" id="MobiDB-lite"/>
    </source>
</evidence>
<dbReference type="SMART" id="SM00409">
    <property type="entry name" value="IG"/>
    <property type="match status" value="2"/>
</dbReference>
<dbReference type="AlphaFoldDB" id="A0A2T7P0K4"/>
<dbReference type="SUPFAM" id="SSF47798">
    <property type="entry name" value="Barrier-to-autointegration factor, BAF"/>
    <property type="match status" value="2"/>
</dbReference>
<feature type="region of interest" description="Disordered" evidence="1">
    <location>
        <begin position="656"/>
        <end position="700"/>
    </location>
</feature>
<proteinExistence type="predicted"/>
<dbReference type="InterPro" id="IPR036179">
    <property type="entry name" value="Ig-like_dom_sf"/>
</dbReference>
<evidence type="ECO:0000313" key="3">
    <source>
        <dbReference type="EMBL" id="PVD26945.1"/>
    </source>
</evidence>
<name>A0A2T7P0K4_POMCA</name>
<feature type="domain" description="Ig-like" evidence="2">
    <location>
        <begin position="300"/>
        <end position="416"/>
    </location>
</feature>
<comment type="caution">
    <text evidence="3">The sequence shown here is derived from an EMBL/GenBank/DDBJ whole genome shotgun (WGS) entry which is preliminary data.</text>
</comment>
<dbReference type="GO" id="GO:0003677">
    <property type="term" value="F:DNA binding"/>
    <property type="evidence" value="ECO:0007669"/>
    <property type="project" value="InterPro"/>
</dbReference>
<sequence>MQTEETHSEGNVLRCLWKSGKRFCSVADGYTFDWKISASFVLTIPSLSAHQTGFYACQIEGYDVEDIQPCTVHFKQATDFQCSWQTKAFLCHHGDNYNFEMRVTKSFSLDMSSVSNEMTGVYSCSPHKSYSLRELHIQEKKNIQGVVVNCTWTNAELACSCKSGYLWNKTAGGDHLTFSVSRATEGQPRMYACEVQGYNVSLTKSCWDILQSGEMISKTFSESDKASPDLKPSSPTDKRNLTCWIASAHLKTTNLLTCLFPENLSGFRKSVLVSHHNNQGYNGTSTDKIFPVSTGSGLTPINKTSISTGLSVMCSPSVVTEGQRAAVICNFGAVMAAHSFVILHYSLTNTGVPGVVFVTAGGLECEVHDGYEYDIIVNNFTAILRLPRVSSEDLGTYTCTSVTSNSAHASCTLTFSEGSEESGSFFLQHKVMQGTNIPSDDLSLTVIHTKHSLQWVMRKQGMKRTRARTQKLETRRRLKGPLDQTKLLTRQSGMDATPPGIEKDTMNTSLKVELVSLSELPTTCRLPEHRGPQTSDLADLPENLVRHDSLTPGRGEKNILTHTLGNNEDRKQNPPQLPPARVADVTALGREKNLSSQSQHSSDRRMDQDQENCSPPGQSQDYLHPVDDVACTHLHDSSHQSRGQSRELSADTVAVLGDTKNGDERDDPRCQRGSSGRYMQPLNLSHNSSPGVSGSESNQPLALENRHPTLKNSSGDKSLYLASMASTSVLRLREEDDEDNYTTKLYNFVTLPLRDRSVQDVPGVGPDTAKRLKNQDFTERILEHVLLACYIGFEKNEKKFKKHLLKDLGVEEVHFDVIFTIVRRCNDSGLRQETDDDSSIKAISPEAADAVKKSLEKKKTLPAYVLFGRYLAFDKDAYNFKGWLKCLGVRPSYRRRIVSALKECTDRGQFVQAYVLLGCYIAFERDDDKFRRYLQDVGIQSETVDIVITALKGWDFATDPVKYTLARQIEGFTARRLKEKITKIILPAHVLLGLYADFKKEDQKVREYLQKLAFGSNIVDAVINALKDWDPTTDPVKYRVVTDISGIDDATASLLFDKITKKKLVEYFRLGCSAAFKDNNAKFREYLKTLGVHGDKVDAFSLGDFATEYVKGGVSKSNTAKANLAAQRIWDEIPKINIPAYALLGRYVVWGSFKQWLTKLKCQRSSVNEIFNALTGWCDHHSLLLISDAQEDEPMAH</sequence>
<dbReference type="EMBL" id="PZQS01000007">
    <property type="protein sequence ID" value="PVD26945.1"/>
    <property type="molecule type" value="Genomic_DNA"/>
</dbReference>
<feature type="compositionally biased region" description="Polar residues" evidence="1">
    <location>
        <begin position="611"/>
        <end position="621"/>
    </location>
</feature>
<dbReference type="InterPro" id="IPR004122">
    <property type="entry name" value="BAF_prot"/>
</dbReference>
<organism evidence="3 4">
    <name type="scientific">Pomacea canaliculata</name>
    <name type="common">Golden apple snail</name>
    <dbReference type="NCBI Taxonomy" id="400727"/>
    <lineage>
        <taxon>Eukaryota</taxon>
        <taxon>Metazoa</taxon>
        <taxon>Spiralia</taxon>
        <taxon>Lophotrochozoa</taxon>
        <taxon>Mollusca</taxon>
        <taxon>Gastropoda</taxon>
        <taxon>Caenogastropoda</taxon>
        <taxon>Architaenioglossa</taxon>
        <taxon>Ampullarioidea</taxon>
        <taxon>Ampullariidae</taxon>
        <taxon>Pomacea</taxon>
    </lineage>
</organism>
<dbReference type="InterPro" id="IPR003599">
    <property type="entry name" value="Ig_sub"/>
</dbReference>
<reference evidence="3 4" key="1">
    <citation type="submission" date="2018-04" db="EMBL/GenBank/DDBJ databases">
        <title>The genome of golden apple snail Pomacea canaliculata provides insight into stress tolerance and invasive adaptation.</title>
        <authorList>
            <person name="Liu C."/>
            <person name="Liu B."/>
            <person name="Ren Y."/>
            <person name="Zhang Y."/>
            <person name="Wang H."/>
            <person name="Li S."/>
            <person name="Jiang F."/>
            <person name="Yin L."/>
            <person name="Zhang G."/>
            <person name="Qian W."/>
            <person name="Fan W."/>
        </authorList>
    </citation>
    <scope>NUCLEOTIDE SEQUENCE [LARGE SCALE GENOMIC DNA]</scope>
    <source>
        <strain evidence="3">SZHN2017</strain>
        <tissue evidence="3">Muscle</tissue>
    </source>
</reference>
<feature type="compositionally biased region" description="Basic and acidic residues" evidence="1">
    <location>
        <begin position="660"/>
        <end position="670"/>
    </location>
</feature>
<keyword evidence="4" id="KW-1185">Reference proteome</keyword>
<feature type="region of interest" description="Disordered" evidence="1">
    <location>
        <begin position="523"/>
        <end position="624"/>
    </location>
</feature>